<accession>A0ABR5IRG2</accession>
<dbReference type="Pfam" id="PF03992">
    <property type="entry name" value="ABM"/>
    <property type="match status" value="1"/>
</dbReference>
<dbReference type="PANTHER" id="PTHR33336:SF3">
    <property type="entry name" value="ABM DOMAIN-CONTAINING PROTEIN"/>
    <property type="match status" value="1"/>
</dbReference>
<dbReference type="Proteomes" id="UP000037020">
    <property type="component" value="Unassembled WGS sequence"/>
</dbReference>
<dbReference type="EMBL" id="LGUT01004571">
    <property type="protein sequence ID" value="KOG45099.1"/>
    <property type="molecule type" value="Genomic_DNA"/>
</dbReference>
<gene>
    <name evidence="2" type="ORF">ADK38_46130</name>
</gene>
<dbReference type="SUPFAM" id="SSF54909">
    <property type="entry name" value="Dimeric alpha+beta barrel"/>
    <property type="match status" value="1"/>
</dbReference>
<keyword evidence="2" id="KW-0503">Monooxygenase</keyword>
<comment type="caution">
    <text evidence="2">The sequence shown here is derived from an EMBL/GenBank/DDBJ whole genome shotgun (WGS) entry which is preliminary data.</text>
</comment>
<dbReference type="PANTHER" id="PTHR33336">
    <property type="entry name" value="QUINOL MONOOXYGENASE YGIN-RELATED"/>
    <property type="match status" value="1"/>
</dbReference>
<evidence type="ECO:0000313" key="3">
    <source>
        <dbReference type="Proteomes" id="UP000037020"/>
    </source>
</evidence>
<name>A0ABR5IRG2_9ACTN</name>
<feature type="domain" description="ABM" evidence="1">
    <location>
        <begin position="2"/>
        <end position="90"/>
    </location>
</feature>
<keyword evidence="2" id="KW-0560">Oxidoreductase</keyword>
<dbReference type="RefSeq" id="WP_398245414.1">
    <property type="nucleotide sequence ID" value="NZ_JBIRHZ010000014.1"/>
</dbReference>
<evidence type="ECO:0000313" key="2">
    <source>
        <dbReference type="EMBL" id="KOG45099.1"/>
    </source>
</evidence>
<evidence type="ECO:0000259" key="1">
    <source>
        <dbReference type="PROSITE" id="PS51725"/>
    </source>
</evidence>
<sequence length="109" mass="12480">MILINVKFTVRPEYAEEWLPRVEGFTRATRAEPGNVFFEWSQSVEDPNQFVLLEAFKDSEAGEKHVNSEHFRAAMAWMPEVIASTPQIINAEIPDEDWGPMGELSPRES</sequence>
<keyword evidence="3" id="KW-1185">Reference proteome</keyword>
<dbReference type="InterPro" id="IPR011008">
    <property type="entry name" value="Dimeric_a/b-barrel"/>
</dbReference>
<protein>
    <submittedName>
        <fullName evidence="2">Antibiotic biosynthesis monooxygenase</fullName>
    </submittedName>
</protein>
<proteinExistence type="predicted"/>
<dbReference type="Gene3D" id="3.30.70.100">
    <property type="match status" value="1"/>
</dbReference>
<dbReference type="PROSITE" id="PS51725">
    <property type="entry name" value="ABM"/>
    <property type="match status" value="1"/>
</dbReference>
<organism evidence="2 3">
    <name type="scientific">Streptomyces varsoviensis</name>
    <dbReference type="NCBI Taxonomy" id="67373"/>
    <lineage>
        <taxon>Bacteria</taxon>
        <taxon>Bacillati</taxon>
        <taxon>Actinomycetota</taxon>
        <taxon>Actinomycetes</taxon>
        <taxon>Kitasatosporales</taxon>
        <taxon>Streptomycetaceae</taxon>
        <taxon>Streptomyces</taxon>
    </lineage>
</organism>
<dbReference type="GO" id="GO:0004497">
    <property type="term" value="F:monooxygenase activity"/>
    <property type="evidence" value="ECO:0007669"/>
    <property type="project" value="UniProtKB-KW"/>
</dbReference>
<dbReference type="InterPro" id="IPR050744">
    <property type="entry name" value="AI-2_Isomerase_LsrG"/>
</dbReference>
<reference evidence="2 3" key="1">
    <citation type="submission" date="2015-07" db="EMBL/GenBank/DDBJ databases">
        <authorList>
            <person name="Ju K.-S."/>
            <person name="Doroghazi J.R."/>
            <person name="Metcalf W.W."/>
        </authorList>
    </citation>
    <scope>NUCLEOTIDE SEQUENCE [LARGE SCALE GENOMIC DNA]</scope>
    <source>
        <strain evidence="2 3">NRRL B-3589</strain>
    </source>
</reference>
<dbReference type="InterPro" id="IPR007138">
    <property type="entry name" value="ABM_dom"/>
</dbReference>